<dbReference type="PANTHER" id="PTHR43685">
    <property type="entry name" value="GLYCOSYLTRANSFERASE"/>
    <property type="match status" value="1"/>
</dbReference>
<feature type="domain" description="Glycosyltransferase 2-like" evidence="1">
    <location>
        <begin position="38"/>
        <end position="175"/>
    </location>
</feature>
<evidence type="ECO:0000313" key="2">
    <source>
        <dbReference type="EMBL" id="QNH61770.1"/>
    </source>
</evidence>
<dbReference type="InterPro" id="IPR050834">
    <property type="entry name" value="Glycosyltransf_2"/>
</dbReference>
<organism evidence="2 3">
    <name type="scientific">Hymenobacter sediminicola</name>
    <dbReference type="NCBI Taxonomy" id="2761579"/>
    <lineage>
        <taxon>Bacteria</taxon>
        <taxon>Pseudomonadati</taxon>
        <taxon>Bacteroidota</taxon>
        <taxon>Cytophagia</taxon>
        <taxon>Cytophagales</taxon>
        <taxon>Hymenobacteraceae</taxon>
        <taxon>Hymenobacter</taxon>
    </lineage>
</organism>
<protein>
    <submittedName>
        <fullName evidence="2">Glycosyltransferase</fullName>
    </submittedName>
</protein>
<name>A0A7G7W5X7_9BACT</name>
<keyword evidence="2" id="KW-0808">Transferase</keyword>
<evidence type="ECO:0000313" key="3">
    <source>
        <dbReference type="Proteomes" id="UP000515489"/>
    </source>
</evidence>
<evidence type="ECO:0000259" key="1">
    <source>
        <dbReference type="Pfam" id="PF00535"/>
    </source>
</evidence>
<dbReference type="PANTHER" id="PTHR43685:SF14">
    <property type="entry name" value="GLYCOSYLTRANSFERASE 2-LIKE DOMAIN-CONTAINING PROTEIN"/>
    <property type="match status" value="1"/>
</dbReference>
<dbReference type="Gene3D" id="3.90.550.10">
    <property type="entry name" value="Spore Coat Polysaccharide Biosynthesis Protein SpsA, Chain A"/>
    <property type="match status" value="1"/>
</dbReference>
<dbReference type="EMBL" id="CP060202">
    <property type="protein sequence ID" value="QNH61770.1"/>
    <property type="molecule type" value="Genomic_DNA"/>
</dbReference>
<dbReference type="KEGG" id="hsk:H4317_16690"/>
<proteinExistence type="predicted"/>
<dbReference type="AlphaFoldDB" id="A0A7G7W5X7"/>
<accession>A0A7G7W5X7</accession>
<dbReference type="SUPFAM" id="SSF53448">
    <property type="entry name" value="Nucleotide-diphospho-sugar transferases"/>
    <property type="match status" value="1"/>
</dbReference>
<keyword evidence="3" id="KW-1185">Reference proteome</keyword>
<dbReference type="GO" id="GO:0016740">
    <property type="term" value="F:transferase activity"/>
    <property type="evidence" value="ECO:0007669"/>
    <property type="project" value="UniProtKB-KW"/>
</dbReference>
<dbReference type="InterPro" id="IPR029044">
    <property type="entry name" value="Nucleotide-diphossugar_trans"/>
</dbReference>
<dbReference type="Pfam" id="PF00535">
    <property type="entry name" value="Glycos_transf_2"/>
    <property type="match status" value="1"/>
</dbReference>
<dbReference type="Proteomes" id="UP000515489">
    <property type="component" value="Chromosome"/>
</dbReference>
<dbReference type="InterPro" id="IPR001173">
    <property type="entry name" value="Glyco_trans_2-like"/>
</dbReference>
<reference evidence="2 3" key="1">
    <citation type="submission" date="2020-08" db="EMBL/GenBank/DDBJ databases">
        <title>Hymenobacter sp. S2-20-2 genome sequencing.</title>
        <authorList>
            <person name="Jin L."/>
        </authorList>
    </citation>
    <scope>NUCLEOTIDE SEQUENCE [LARGE SCALE GENOMIC DNA]</scope>
    <source>
        <strain evidence="2 3">S2-20-2</strain>
    </source>
</reference>
<sequence>MNHATPVRFYTNSDPAAPSVAAGLWQHLPPPAPALKISVIIPAKDEAEQLPATLAALAVQLDLQGQPLSYGQYEVLVLANNCHDQTAATVRSFASRHPGMALYIAETTLPSAEAHVGKARRLLMDEACRRLELTAGPAGIIASTDADTRVAATWLAAMLAEFEAGADAVGGRILPDAAFSQGCTVRRTHLHDTLYRLLRTRLEALLDPEPADPWPRHHQHFGASLALTVAAYRQVGGLPVVPFLEDEALYQALRRHDLQLRHSPQVRVSTSARYEGRVAVGLSWQLREWASLAQQQREPLVESGAGLVAEWKTRQQLRHLWSQLQDSGRQQRLPLCLQLAAALSVPAPALSRQLAAAASFGALWEWVQQHRARWRRKRLVPLPKAIAELRQLVSRHEIGLTTRQPSLASGQQIEPVLFGPVAVQVL</sequence>
<gene>
    <name evidence="2" type="ORF">H4317_16690</name>
</gene>
<dbReference type="RefSeq" id="WP_185887693.1">
    <property type="nucleotide sequence ID" value="NZ_CP060202.1"/>
</dbReference>